<feature type="non-terminal residue" evidence="2">
    <location>
        <position position="1"/>
    </location>
</feature>
<accession>A0A0H5R964</accession>
<sequence length="541" mass="61846">DPIRGPDDHDSFKDVVKNATVGVGQDGQLIEVTTSRRLTIKLVCLVILIVFNTITSVRFLHGHGSLPPPSVTAAASRHLFERYSKFIDDEVSSKNLTYFQNYKRISSCNRLRLDELKSSAVAYLNLVETACNEITQANRQSEHEIFHRCQSVFEPQFDHGTDIGRRPNFLNLFSELGTSYIPATFSIPSVSGAINNFRESIDPSGIISVMLPNRIQDYVDIRLKSRHKSPENSSQLDVYKSTLLSVLQTQSSFTSADYTTVFTDVVWWIGKMAIVFSYCDIALRIASYIRHARQIIHVRKRNMLSTNKKIRIVFYWVISRLHIIIIIVSLCYIFSDLMLRWSNTDQENIIRREVRNHCRHVIGIRLGWIPLLHRLSGGNGEDSDVLGSCQYIMDEMEDYFEIGTTLGLGEFQVEDQRRRENSQDDECKADDVMKVLLDSSICDSSDIVVETEQELCRLLRGLQYRLLLQVLSCVLCQISMGLVCKALQEWWWLDLTEGYDTDKPFTAEDVLTKASRHRKISVICWTLAGMTHLTVIVIGLQ</sequence>
<evidence type="ECO:0000256" key="1">
    <source>
        <dbReference type="SAM" id="Phobius"/>
    </source>
</evidence>
<keyword evidence="1" id="KW-0472">Membrane</keyword>
<evidence type="ECO:0000313" key="2">
    <source>
        <dbReference type="EMBL" id="CRZ10670.1"/>
    </source>
</evidence>
<keyword evidence="1" id="KW-1133">Transmembrane helix</keyword>
<keyword evidence="1" id="KW-0812">Transmembrane</keyword>
<feature type="transmembrane region" description="Helical" evidence="1">
    <location>
        <begin position="310"/>
        <end position="335"/>
    </location>
</feature>
<proteinExistence type="predicted"/>
<reference evidence="2" key="1">
    <citation type="submission" date="2015-04" db="EMBL/GenBank/DDBJ databases">
        <title>The genome sequence of the plant pathogenic Rhizarian Plasmodiophora brassicae reveals insights in its biotrophic life cycle and the origin of chitin synthesis.</title>
        <authorList>
            <person name="Schwelm A."/>
            <person name="Fogelqvist J."/>
            <person name="Knaust A."/>
            <person name="Julke S."/>
            <person name="Lilja T."/>
            <person name="Dhandapani V."/>
            <person name="Bonilla-Rosso G."/>
            <person name="Karlsson M."/>
            <person name="Shevchenko A."/>
            <person name="Choi S.R."/>
            <person name="Kim H.G."/>
            <person name="Park J.Y."/>
            <person name="Lim Y.P."/>
            <person name="Ludwig-Muller J."/>
            <person name="Dixelius C."/>
        </authorList>
    </citation>
    <scope>NUCLEOTIDE SEQUENCE</scope>
    <source>
        <tissue evidence="2">Potato root galls</tissue>
    </source>
</reference>
<dbReference type="AlphaFoldDB" id="A0A0H5R964"/>
<feature type="transmembrane region" description="Helical" evidence="1">
    <location>
        <begin position="522"/>
        <end position="540"/>
    </location>
</feature>
<organism evidence="2">
    <name type="scientific">Spongospora subterranea</name>
    <dbReference type="NCBI Taxonomy" id="70186"/>
    <lineage>
        <taxon>Eukaryota</taxon>
        <taxon>Sar</taxon>
        <taxon>Rhizaria</taxon>
        <taxon>Endomyxa</taxon>
        <taxon>Phytomyxea</taxon>
        <taxon>Plasmodiophorida</taxon>
        <taxon>Plasmodiophoridae</taxon>
        <taxon>Spongospora</taxon>
    </lineage>
</organism>
<name>A0A0H5R964_9EUKA</name>
<protein>
    <submittedName>
        <fullName evidence="2">Uncharacterized protein</fullName>
    </submittedName>
</protein>
<dbReference type="EMBL" id="HACM01010228">
    <property type="protein sequence ID" value="CRZ10670.1"/>
    <property type="molecule type" value="Transcribed_RNA"/>
</dbReference>
<feature type="transmembrane region" description="Helical" evidence="1">
    <location>
        <begin position="38"/>
        <end position="60"/>
    </location>
</feature>